<dbReference type="CDD" id="cd01558">
    <property type="entry name" value="D-AAT_like"/>
    <property type="match status" value="1"/>
</dbReference>
<gene>
    <name evidence="12" type="ORF">REJC140_04057</name>
</gene>
<dbReference type="InterPro" id="IPR043131">
    <property type="entry name" value="BCAT-like_N"/>
</dbReference>
<dbReference type="PANTHER" id="PTHR42743:SF11">
    <property type="entry name" value="AMINODEOXYCHORISMATE LYASE"/>
    <property type="match status" value="1"/>
</dbReference>
<evidence type="ECO:0000256" key="7">
    <source>
        <dbReference type="ARBA" id="ARBA00014472"/>
    </source>
</evidence>
<evidence type="ECO:0000256" key="6">
    <source>
        <dbReference type="ARBA" id="ARBA00013053"/>
    </source>
</evidence>
<evidence type="ECO:0000256" key="5">
    <source>
        <dbReference type="ARBA" id="ARBA00009320"/>
    </source>
</evidence>
<dbReference type="Proteomes" id="UP000606921">
    <property type="component" value="Unassembled WGS sequence"/>
</dbReference>
<accession>A0ABN7JWJ9</accession>
<evidence type="ECO:0000256" key="4">
    <source>
        <dbReference type="ARBA" id="ARBA00005072"/>
    </source>
</evidence>
<dbReference type="Pfam" id="PF01063">
    <property type="entry name" value="Aminotran_4"/>
    <property type="match status" value="1"/>
</dbReference>
<sequence length="288" mass="31803">MSRIAYVNGRYLPHPDAAVHIEDRGFQFADGVYEVCEVRDGLIIDLTRHLDRLDRSLRELRMASPMGREALRVVIREVLRRNRVRNGLFYLQVTRGVARRDHYFPAETTPPTITITAKSVDPAPMGRKYETGIKVITLPENRWDRVDIKTVGLLPNVLAKQQAKDGGAQDAIFVDPAGHVKEAASSNVWIVDGKGSLVTRPAEHGILRGITRTTLLDVAEHIGLPVEEREFSVEEMLGAREVFLTSATGSCVPVVEVDGKPIANGHPGSVAASLRGAFLDIAEKTTIW</sequence>
<comment type="catalytic activity">
    <reaction evidence="11">
        <text>L-leucine + 2-oxoglutarate = 4-methyl-2-oxopentanoate + L-glutamate</text>
        <dbReference type="Rhea" id="RHEA:18321"/>
        <dbReference type="ChEBI" id="CHEBI:16810"/>
        <dbReference type="ChEBI" id="CHEBI:17865"/>
        <dbReference type="ChEBI" id="CHEBI:29985"/>
        <dbReference type="ChEBI" id="CHEBI:57427"/>
        <dbReference type="EC" id="2.6.1.42"/>
    </reaction>
</comment>
<dbReference type="EC" id="2.6.1.42" evidence="6"/>
<dbReference type="InterPro" id="IPR050571">
    <property type="entry name" value="Class-IV_PLP-Dep_Aminotrnsfr"/>
</dbReference>
<dbReference type="RefSeq" id="WP_142520769.1">
    <property type="nucleotide sequence ID" value="NZ_CABFWF030000013.1"/>
</dbReference>
<comment type="pathway">
    <text evidence="3">Amino-acid biosynthesis; L-valine biosynthesis; L-valine from pyruvate: step 4/4.</text>
</comment>
<dbReference type="InterPro" id="IPR036038">
    <property type="entry name" value="Aminotransferase-like"/>
</dbReference>
<comment type="catalytic activity">
    <reaction evidence="9">
        <text>L-valine + 2-oxoglutarate = 3-methyl-2-oxobutanoate + L-glutamate</text>
        <dbReference type="Rhea" id="RHEA:24813"/>
        <dbReference type="ChEBI" id="CHEBI:11851"/>
        <dbReference type="ChEBI" id="CHEBI:16810"/>
        <dbReference type="ChEBI" id="CHEBI:29985"/>
        <dbReference type="ChEBI" id="CHEBI:57762"/>
        <dbReference type="EC" id="2.6.1.42"/>
    </reaction>
</comment>
<dbReference type="EMBL" id="CABFWF030000013">
    <property type="protein sequence ID" value="CAD7046173.1"/>
    <property type="molecule type" value="Genomic_DNA"/>
</dbReference>
<organism evidence="12 13">
    <name type="scientific">Pseudorhizobium endolithicum</name>
    <dbReference type="NCBI Taxonomy" id="1191678"/>
    <lineage>
        <taxon>Bacteria</taxon>
        <taxon>Pseudomonadati</taxon>
        <taxon>Pseudomonadota</taxon>
        <taxon>Alphaproteobacteria</taxon>
        <taxon>Hyphomicrobiales</taxon>
        <taxon>Rhizobiaceae</taxon>
        <taxon>Rhizobium/Agrobacterium group</taxon>
        <taxon>Pseudorhizobium</taxon>
    </lineage>
</organism>
<evidence type="ECO:0000256" key="10">
    <source>
        <dbReference type="ARBA" id="ARBA00048798"/>
    </source>
</evidence>
<comment type="pathway">
    <text evidence="4">Amino-acid biosynthesis; L-leucine biosynthesis; L-leucine from 3-methyl-2-oxobutanoate: step 4/4.</text>
</comment>
<dbReference type="Gene3D" id="3.20.10.10">
    <property type="entry name" value="D-amino Acid Aminotransferase, subunit A, domain 2"/>
    <property type="match status" value="1"/>
</dbReference>
<evidence type="ECO:0000256" key="11">
    <source>
        <dbReference type="ARBA" id="ARBA00049229"/>
    </source>
</evidence>
<comment type="catalytic activity">
    <reaction evidence="10">
        <text>L-isoleucine + 2-oxoglutarate = (S)-3-methyl-2-oxopentanoate + L-glutamate</text>
        <dbReference type="Rhea" id="RHEA:24801"/>
        <dbReference type="ChEBI" id="CHEBI:16810"/>
        <dbReference type="ChEBI" id="CHEBI:29985"/>
        <dbReference type="ChEBI" id="CHEBI:35146"/>
        <dbReference type="ChEBI" id="CHEBI:58045"/>
        <dbReference type="EC" id="2.6.1.42"/>
    </reaction>
</comment>
<name>A0ABN7JWJ9_9HYPH</name>
<dbReference type="PANTHER" id="PTHR42743">
    <property type="entry name" value="AMINO-ACID AMINOTRANSFERASE"/>
    <property type="match status" value="1"/>
</dbReference>
<dbReference type="InterPro" id="IPR043132">
    <property type="entry name" value="BCAT-like_C"/>
</dbReference>
<evidence type="ECO:0000256" key="8">
    <source>
        <dbReference type="ARBA" id="ARBA00023304"/>
    </source>
</evidence>
<comment type="pathway">
    <text evidence="2">Amino-acid biosynthesis; L-isoleucine biosynthesis; L-isoleucine from 2-oxobutanoate: step 4/4.</text>
</comment>
<comment type="caution">
    <text evidence="12">The sequence shown here is derived from an EMBL/GenBank/DDBJ whole genome shotgun (WGS) entry which is preliminary data.</text>
</comment>
<evidence type="ECO:0000256" key="9">
    <source>
        <dbReference type="ARBA" id="ARBA00048212"/>
    </source>
</evidence>
<dbReference type="SUPFAM" id="SSF56752">
    <property type="entry name" value="D-aminoacid aminotransferase-like PLP-dependent enzymes"/>
    <property type="match status" value="1"/>
</dbReference>
<evidence type="ECO:0000313" key="13">
    <source>
        <dbReference type="Proteomes" id="UP000606921"/>
    </source>
</evidence>
<keyword evidence="13" id="KW-1185">Reference proteome</keyword>
<reference evidence="12 13" key="1">
    <citation type="submission" date="2020-11" db="EMBL/GenBank/DDBJ databases">
        <authorList>
            <person name="Lassalle F."/>
        </authorList>
    </citation>
    <scope>NUCLEOTIDE SEQUENCE [LARGE SCALE GENOMIC DNA]</scope>
    <source>
        <strain evidence="12 13">JC140</strain>
    </source>
</reference>
<evidence type="ECO:0000256" key="3">
    <source>
        <dbReference type="ARBA" id="ARBA00004931"/>
    </source>
</evidence>
<dbReference type="InterPro" id="IPR001544">
    <property type="entry name" value="Aminotrans_IV"/>
</dbReference>
<evidence type="ECO:0000256" key="2">
    <source>
        <dbReference type="ARBA" id="ARBA00004824"/>
    </source>
</evidence>
<keyword evidence="8" id="KW-0100">Branched-chain amino acid biosynthesis</keyword>
<comment type="function">
    <text evidence="1">Acts on leucine, isoleucine and valine.</text>
</comment>
<protein>
    <recommendedName>
        <fullName evidence="7">Probable branched-chain-amino-acid aminotransferase</fullName>
        <ecNumber evidence="6">2.6.1.42</ecNumber>
    </recommendedName>
</protein>
<proteinExistence type="inferred from homology"/>
<evidence type="ECO:0000256" key="1">
    <source>
        <dbReference type="ARBA" id="ARBA00003109"/>
    </source>
</evidence>
<evidence type="ECO:0000313" key="12">
    <source>
        <dbReference type="EMBL" id="CAD7046173.1"/>
    </source>
</evidence>
<comment type="similarity">
    <text evidence="5">Belongs to the class-IV pyridoxal-phosphate-dependent aminotransferase family.</text>
</comment>
<dbReference type="Gene3D" id="3.30.470.10">
    <property type="match status" value="1"/>
</dbReference>
<dbReference type="NCBIfam" id="NF005209">
    <property type="entry name" value="PRK06680.1"/>
    <property type="match status" value="1"/>
</dbReference>
<keyword evidence="8" id="KW-0028">Amino-acid biosynthesis</keyword>